<feature type="region of interest" description="Disordered" evidence="10">
    <location>
        <begin position="225"/>
        <end position="247"/>
    </location>
</feature>
<proteinExistence type="predicted"/>
<feature type="binding site" description="axial binding residue" evidence="9">
    <location>
        <position position="159"/>
    </location>
    <ligand>
        <name>heme c</name>
        <dbReference type="ChEBI" id="CHEBI:61717"/>
        <label>2</label>
    </ligand>
    <ligandPart>
        <name>Fe</name>
        <dbReference type="ChEBI" id="CHEBI:18248"/>
    </ligandPart>
</feature>
<evidence type="ECO:0000256" key="5">
    <source>
        <dbReference type="ARBA" id="ARBA00022764"/>
    </source>
</evidence>
<dbReference type="PANTHER" id="PTHR33751">
    <property type="entry name" value="CBB3-TYPE CYTOCHROME C OXIDASE SUBUNIT FIXP"/>
    <property type="match status" value="1"/>
</dbReference>
<reference evidence="12" key="1">
    <citation type="submission" date="2015-10" db="EMBL/GenBank/DDBJ databases">
        <title>Description of Candidatus Tenderia electrophaga gen. nov, sp. nov., an Uncultivated Electroautotroph from a Biocathode Enrichment.</title>
        <authorList>
            <person name="Eddie B.J."/>
            <person name="Malanoski A.P."/>
            <person name="Wang Z."/>
            <person name="Hall R.J."/>
            <person name="Oh S.D."/>
            <person name="Heiner C."/>
            <person name="Lin B."/>
            <person name="Strycharz-Glaven S.M."/>
        </authorList>
    </citation>
    <scope>NUCLEOTIDE SEQUENCE [LARGE SCALE GENOMIC DNA]</scope>
    <source>
        <strain evidence="12">NRL1</strain>
    </source>
</reference>
<dbReference type="EMBL" id="CP013099">
    <property type="protein sequence ID" value="ALP51722.1"/>
    <property type="molecule type" value="Genomic_DNA"/>
</dbReference>
<keyword evidence="3 8" id="KW-0349">Heme</keyword>
<keyword evidence="13" id="KW-1185">Reference proteome</keyword>
<dbReference type="GO" id="GO:0005506">
    <property type="term" value="F:iron ion binding"/>
    <property type="evidence" value="ECO:0007669"/>
    <property type="project" value="InterPro"/>
</dbReference>
<keyword evidence="5" id="KW-0574">Periplasm</keyword>
<dbReference type="Gene3D" id="1.10.760.10">
    <property type="entry name" value="Cytochrome c-like domain"/>
    <property type="match status" value="2"/>
</dbReference>
<comment type="subcellular location">
    <subcellularLocation>
        <location evidence="1">Periplasm</location>
    </subcellularLocation>
</comment>
<feature type="binding site" description="axial binding residue" evidence="9">
    <location>
        <position position="40"/>
    </location>
    <ligand>
        <name>heme c</name>
        <dbReference type="ChEBI" id="CHEBI:61717"/>
        <label>1</label>
    </ligand>
    <ligandPart>
        <name>Fe</name>
        <dbReference type="ChEBI" id="CHEBI:18248"/>
    </ligandPart>
</feature>
<comment type="PTM">
    <text evidence="8">Binds 2 heme c groups covalently per subunit.</text>
</comment>
<dbReference type="PROSITE" id="PS51007">
    <property type="entry name" value="CYTC"/>
    <property type="match status" value="2"/>
</dbReference>
<evidence type="ECO:0000256" key="1">
    <source>
        <dbReference type="ARBA" id="ARBA00004418"/>
    </source>
</evidence>
<feature type="binding site" description="covalent" evidence="8">
    <location>
        <position position="158"/>
    </location>
    <ligand>
        <name>heme c</name>
        <dbReference type="ChEBI" id="CHEBI:61717"/>
        <label>2</label>
    </ligand>
</feature>
<protein>
    <recommendedName>
        <fullName evidence="11">Cytochrome c domain-containing protein</fullName>
    </recommendedName>
</protein>
<evidence type="ECO:0000256" key="9">
    <source>
        <dbReference type="PIRSR" id="PIRSR000005-2"/>
    </source>
</evidence>
<name>A0A0S2T9A5_9GAMM</name>
<dbReference type="GO" id="GO:0020037">
    <property type="term" value="F:heme binding"/>
    <property type="evidence" value="ECO:0007669"/>
    <property type="project" value="InterPro"/>
</dbReference>
<evidence type="ECO:0000256" key="3">
    <source>
        <dbReference type="ARBA" id="ARBA00022617"/>
    </source>
</evidence>
<feature type="binding site" description="covalent" evidence="8">
    <location>
        <position position="36"/>
    </location>
    <ligand>
        <name>heme c</name>
        <dbReference type="ChEBI" id="CHEBI:61717"/>
        <label>1</label>
    </ligand>
</feature>
<accession>A0A0S2T9A5</accession>
<dbReference type="Pfam" id="PF00034">
    <property type="entry name" value="Cytochrom_C"/>
    <property type="match status" value="2"/>
</dbReference>
<feature type="domain" description="Cytochrome c" evidence="11">
    <location>
        <begin position="134"/>
        <end position="224"/>
    </location>
</feature>
<evidence type="ECO:0000256" key="7">
    <source>
        <dbReference type="ARBA" id="ARBA00023004"/>
    </source>
</evidence>
<feature type="binding site" description="covalent" evidence="8">
    <location>
        <position position="39"/>
    </location>
    <ligand>
        <name>heme c</name>
        <dbReference type="ChEBI" id="CHEBI:61717"/>
        <label>1</label>
    </ligand>
</feature>
<evidence type="ECO:0000256" key="2">
    <source>
        <dbReference type="ARBA" id="ARBA00022448"/>
    </source>
</evidence>
<dbReference type="PIRSF" id="PIRSF000005">
    <property type="entry name" value="Cytochrome_c4"/>
    <property type="match status" value="1"/>
</dbReference>
<dbReference type="GO" id="GO:0009055">
    <property type="term" value="F:electron transfer activity"/>
    <property type="evidence" value="ECO:0007669"/>
    <property type="project" value="InterPro"/>
</dbReference>
<dbReference type="InterPro" id="IPR050597">
    <property type="entry name" value="Cytochrome_c_Oxidase_Subunit"/>
</dbReference>
<dbReference type="InterPro" id="IPR036909">
    <property type="entry name" value="Cyt_c-like_dom_sf"/>
</dbReference>
<dbReference type="InterPro" id="IPR024167">
    <property type="entry name" value="Cytochrome_c4-like"/>
</dbReference>
<sequence>MSVVASAAFAGEKVGGADYDNGKSIFENGKGDVPACTSCHGADGMGNDALGTPRLAGQIYQFLHKQLDDYANDRRQDTTMFVMNANAKGLSPQDRVDVAAYLNSLGRSFAGAQLQEASGGSDIGALKEGGTEVGAAHLGKVLVLYGDIKRTIPACKSCHGYNGRGVDPIYPRIGEQKFNYLVSQLKKWRDGSRANDFMGQMRAVAEKLTDEDILNVATYLTQAPPTTMGNTRMPVEHLPPNEAYDLE</sequence>
<keyword evidence="2" id="KW-0813">Transport</keyword>
<dbReference type="GO" id="GO:0042597">
    <property type="term" value="C:periplasmic space"/>
    <property type="evidence" value="ECO:0007669"/>
    <property type="project" value="UniProtKB-SubCell"/>
</dbReference>
<evidence type="ECO:0000313" key="12">
    <source>
        <dbReference type="EMBL" id="ALP51722.1"/>
    </source>
</evidence>
<dbReference type="STRING" id="1748243.Tel_00405"/>
<organism evidence="12 13">
    <name type="scientific">Candidatus Tenderia electrophaga</name>
    <dbReference type="NCBI Taxonomy" id="1748243"/>
    <lineage>
        <taxon>Bacteria</taxon>
        <taxon>Pseudomonadati</taxon>
        <taxon>Pseudomonadota</taxon>
        <taxon>Gammaproteobacteria</taxon>
        <taxon>Candidatus Tenderiales</taxon>
        <taxon>Candidatus Tenderiaceae</taxon>
        <taxon>Candidatus Tenderia</taxon>
    </lineage>
</organism>
<feature type="binding site" description="covalent" evidence="8">
    <location>
        <position position="155"/>
    </location>
    <ligand>
        <name>heme c</name>
        <dbReference type="ChEBI" id="CHEBI:61717"/>
        <label>2</label>
    </ligand>
</feature>
<feature type="binding site" description="axial binding residue" evidence="9">
    <location>
        <position position="201"/>
    </location>
    <ligand>
        <name>heme c</name>
        <dbReference type="ChEBI" id="CHEBI:61717"/>
        <label>2</label>
    </ligand>
    <ligandPart>
        <name>Fe</name>
        <dbReference type="ChEBI" id="CHEBI:18248"/>
    </ligandPart>
</feature>
<evidence type="ECO:0000256" key="10">
    <source>
        <dbReference type="SAM" id="MobiDB-lite"/>
    </source>
</evidence>
<evidence type="ECO:0000259" key="11">
    <source>
        <dbReference type="PROSITE" id="PS51007"/>
    </source>
</evidence>
<dbReference type="AlphaFoldDB" id="A0A0S2T9A5"/>
<feature type="binding site" description="axial binding residue" evidence="9">
    <location>
        <position position="83"/>
    </location>
    <ligand>
        <name>heme c</name>
        <dbReference type="ChEBI" id="CHEBI:61717"/>
        <label>1</label>
    </ligand>
    <ligandPart>
        <name>Fe</name>
        <dbReference type="ChEBI" id="CHEBI:18248"/>
    </ligandPart>
</feature>
<evidence type="ECO:0000256" key="4">
    <source>
        <dbReference type="ARBA" id="ARBA00022723"/>
    </source>
</evidence>
<dbReference type="PANTHER" id="PTHR33751:SF9">
    <property type="entry name" value="CYTOCHROME C4"/>
    <property type="match status" value="1"/>
</dbReference>
<keyword evidence="7 9" id="KW-0408">Iron</keyword>
<keyword evidence="6" id="KW-0249">Electron transport</keyword>
<keyword evidence="4 9" id="KW-0479">Metal-binding</keyword>
<dbReference type="SUPFAM" id="SSF46626">
    <property type="entry name" value="Cytochrome c"/>
    <property type="match status" value="2"/>
</dbReference>
<gene>
    <name evidence="12" type="ORF">Tel_00405</name>
</gene>
<evidence type="ECO:0000313" key="13">
    <source>
        <dbReference type="Proteomes" id="UP000055136"/>
    </source>
</evidence>
<dbReference type="InterPro" id="IPR009056">
    <property type="entry name" value="Cyt_c-like_dom"/>
</dbReference>
<dbReference type="KEGG" id="tee:Tel_00405"/>
<evidence type="ECO:0000256" key="8">
    <source>
        <dbReference type="PIRSR" id="PIRSR000005-1"/>
    </source>
</evidence>
<feature type="domain" description="Cytochrome c" evidence="11">
    <location>
        <begin position="17"/>
        <end position="106"/>
    </location>
</feature>
<dbReference type="Proteomes" id="UP000055136">
    <property type="component" value="Chromosome"/>
</dbReference>
<evidence type="ECO:0000256" key="6">
    <source>
        <dbReference type="ARBA" id="ARBA00022982"/>
    </source>
</evidence>